<gene>
    <name evidence="1" type="ORF">H0S71_00205</name>
</gene>
<sequence length="408" mass="47717">MATAINIKECIRDEDSYFNIKRFKLLGFSVDKPLKIWDLKGSNFISKNIFQSYVQKSQDIICEASKVLKKPDVIFDIVNSEDNSQINKHFQTSEWKPNLIIPQTFQFNPYESFENLKILESYLNYYYEHSDVLFVPNIRTNRTKKIQNPENTEKQKTVTEKIIDYESYVKFVDEIVQILNYRNNKPIFVPLSLRFSIQDIGNLAENYLKKEYFNIWVDFEAQNLSKAQRGKLKAFLMKIEASGRFDDVIIYTSNMRRSISENSKNPKSQSSDPISSVLGSNIIGGNRNPPVYIPPDKTPANGERIPADQLPDYKASIFDRDSYYYINSSISHESTEIKELLKYKHHNTLINSIRINDEFRVQTDKFLENYDLKGYISEKTMLKDDPTITSQIFEQKSKFKETSLLDFL</sequence>
<dbReference type="AlphaFoldDB" id="A0A8T3VUR9"/>
<comment type="caution">
    <text evidence="1">The sequence shown here is derived from an EMBL/GenBank/DDBJ whole genome shotgun (WGS) entry which is preliminary data.</text>
</comment>
<dbReference type="EMBL" id="JACCQJ010000001">
    <property type="protein sequence ID" value="MBG0768316.1"/>
    <property type="molecule type" value="Genomic_DNA"/>
</dbReference>
<dbReference type="RefSeq" id="WP_013999206.1">
    <property type="nucleotide sequence ID" value="NZ_JACCQJ010000001.1"/>
</dbReference>
<evidence type="ECO:0000313" key="1">
    <source>
        <dbReference type="EMBL" id="MBG0768316.1"/>
    </source>
</evidence>
<name>A0A8T3VUR9_METMI</name>
<reference evidence="1" key="1">
    <citation type="submission" date="2020-07" db="EMBL/GenBank/DDBJ databases">
        <title>Severe corrosion of carbon steel in oil field produced water can be linked to methanogenic archaea containing a special type of NiFe hydrogenase.</title>
        <authorList>
            <person name="Lahme S."/>
            <person name="Mand J."/>
            <person name="Longwell J."/>
            <person name="Smith R."/>
            <person name="Enning D."/>
        </authorList>
    </citation>
    <scope>NUCLEOTIDE SEQUENCE</scope>
    <source>
        <strain evidence="1">MIC098Bin5</strain>
    </source>
</reference>
<accession>A0A8T3VUR9</accession>
<protein>
    <submittedName>
        <fullName evidence="1">Uncharacterized protein</fullName>
    </submittedName>
</protein>
<proteinExistence type="predicted"/>
<organism evidence="1 2">
    <name type="scientific">Methanococcus maripaludis</name>
    <name type="common">Methanococcus deltae</name>
    <dbReference type="NCBI Taxonomy" id="39152"/>
    <lineage>
        <taxon>Archaea</taxon>
        <taxon>Methanobacteriati</taxon>
        <taxon>Methanobacteriota</taxon>
        <taxon>Methanomada group</taxon>
        <taxon>Methanococci</taxon>
        <taxon>Methanococcales</taxon>
        <taxon>Methanococcaceae</taxon>
        <taxon>Methanococcus</taxon>
    </lineage>
</organism>
<evidence type="ECO:0000313" key="2">
    <source>
        <dbReference type="Proteomes" id="UP000714405"/>
    </source>
</evidence>
<dbReference type="Proteomes" id="UP000714405">
    <property type="component" value="Unassembled WGS sequence"/>
</dbReference>
<dbReference type="GeneID" id="10982292"/>